<dbReference type="Proteomes" id="UP000243515">
    <property type="component" value="Unassembled WGS sequence"/>
</dbReference>
<sequence>LRTISFNPGSKADSKVSPVKELSELKYYNPSILFIAPEAQRRGSDTPETVRSLILQFERCIYPSAIIPIELKGRLEEELRKSNVVVLPPSYAYDHDSKKSPADVERLWEEVKILFRQAARCRSQAAHEANWIDEVAIPMIQLTLSQYSLSHVIGIKNVDSVKISPQTLLPKNDAGIPVQVKKIDYVLTLKSDDDRAESAFENMENPAECSLNQTTDDFHRRSLIAVNIEVKREHGIDPLVQLGIWSAAGFKKRKLDGDDDEAFPMPGLTIVGHIWELYIAFMNEKEQVALLGPFHIGCTDTYFGIFQIIASLTALAEWVSEDYRAWVERVIWQRLEGGRE</sequence>
<feature type="non-terminal residue" evidence="2">
    <location>
        <position position="1"/>
    </location>
</feature>
<reference evidence="2 3" key="1">
    <citation type="journal article" date="2015" name="Environ. Microbiol.">
        <title>Metagenome sequence of Elaphomyces granulatus from sporocarp tissue reveals Ascomycota ectomycorrhizal fingerprints of genome expansion and a Proteobacteria-rich microbiome.</title>
        <authorList>
            <person name="Quandt C.A."/>
            <person name="Kohler A."/>
            <person name="Hesse C.N."/>
            <person name="Sharpton T.J."/>
            <person name="Martin F."/>
            <person name="Spatafora J.W."/>
        </authorList>
    </citation>
    <scope>NUCLEOTIDE SEQUENCE [LARGE SCALE GENOMIC DNA]</scope>
    <source>
        <strain evidence="2 3">OSC145934</strain>
    </source>
</reference>
<accession>A0A232M0M1</accession>
<dbReference type="InterPro" id="IPR046797">
    <property type="entry name" value="PDDEXK_12"/>
</dbReference>
<evidence type="ECO:0000313" key="3">
    <source>
        <dbReference type="Proteomes" id="UP000243515"/>
    </source>
</evidence>
<proteinExistence type="predicted"/>
<name>A0A232M0M1_9EURO</name>
<feature type="domain" description="PD-(D/E)XK nuclease-like" evidence="1">
    <location>
        <begin position="94"/>
        <end position="324"/>
    </location>
</feature>
<dbReference type="Pfam" id="PF20516">
    <property type="entry name" value="PDDEXK_12"/>
    <property type="match status" value="1"/>
</dbReference>
<dbReference type="EMBL" id="NPHW01003206">
    <property type="protein sequence ID" value="OXV09961.1"/>
    <property type="molecule type" value="Genomic_DNA"/>
</dbReference>
<protein>
    <recommendedName>
        <fullName evidence="1">PD-(D/E)XK nuclease-like domain-containing protein</fullName>
    </recommendedName>
</protein>
<organism evidence="2 3">
    <name type="scientific">Elaphomyces granulatus</name>
    <dbReference type="NCBI Taxonomy" id="519963"/>
    <lineage>
        <taxon>Eukaryota</taxon>
        <taxon>Fungi</taxon>
        <taxon>Dikarya</taxon>
        <taxon>Ascomycota</taxon>
        <taxon>Pezizomycotina</taxon>
        <taxon>Eurotiomycetes</taxon>
        <taxon>Eurotiomycetidae</taxon>
        <taxon>Eurotiales</taxon>
        <taxon>Elaphomycetaceae</taxon>
        <taxon>Elaphomyces</taxon>
    </lineage>
</organism>
<evidence type="ECO:0000313" key="2">
    <source>
        <dbReference type="EMBL" id="OXV09961.1"/>
    </source>
</evidence>
<evidence type="ECO:0000259" key="1">
    <source>
        <dbReference type="Pfam" id="PF20516"/>
    </source>
</evidence>
<keyword evidence="3" id="KW-1185">Reference proteome</keyword>
<comment type="caution">
    <text evidence="2">The sequence shown here is derived from an EMBL/GenBank/DDBJ whole genome shotgun (WGS) entry which is preliminary data.</text>
</comment>
<dbReference type="OrthoDB" id="5426977at2759"/>
<gene>
    <name evidence="2" type="ORF">Egran_02276</name>
</gene>
<dbReference type="AlphaFoldDB" id="A0A232M0M1"/>